<keyword evidence="3" id="KW-1185">Reference proteome</keyword>
<dbReference type="InterPro" id="IPR011048">
    <property type="entry name" value="Haem_d1_sf"/>
</dbReference>
<keyword evidence="2" id="KW-0413">Isomerase</keyword>
<evidence type="ECO:0000313" key="3">
    <source>
        <dbReference type="Proteomes" id="UP000230161"/>
    </source>
</evidence>
<sequence length="337" mass="34922">MLWFGSYTSEMGGEGSGLGTLRLDERGAVQDVAGVTPAASPSFLAFHPSLPVVYAVSESDGALLAFRADPAGPVPLGEPRAAGAAACHVAVSGAGEAAIVCCWGDGTVNVYELDDEGALASDSRRAAASSDPHAALAGEPRQSRAHEAVFLPSGLVATTDLGHDVVRFWRLGAQSLELDHEVVLPFGCGPRHMAISAEGILYVVTEFSIEVVVLAPDDATARYTIAGSSPVLPRPIDPDQSGAEISLAGGLLYVTVRGANRVAVLSVSGDGRVVAPLDDVDCAGDWPRHHLVHGDVLYVANQRSGDVATFELDERGIPGFVRSAPIGSPTVLAWREG</sequence>
<dbReference type="AlphaFoldDB" id="A0A2M9C3L6"/>
<comment type="similarity">
    <text evidence="1">Belongs to the cycloisomerase 2 family.</text>
</comment>
<accession>A0A2M9C3L6</accession>
<dbReference type="SUPFAM" id="SSF51004">
    <property type="entry name" value="C-terminal (heme d1) domain of cytochrome cd1-nitrite reductase"/>
    <property type="match status" value="1"/>
</dbReference>
<evidence type="ECO:0000256" key="1">
    <source>
        <dbReference type="ARBA" id="ARBA00005564"/>
    </source>
</evidence>
<dbReference type="EMBL" id="PGFB01000001">
    <property type="protein sequence ID" value="PJJ65057.1"/>
    <property type="molecule type" value="Genomic_DNA"/>
</dbReference>
<proteinExistence type="inferred from homology"/>
<protein>
    <submittedName>
        <fullName evidence="2">6-phosphogluconolactonase (Cycloisomerase 2 family)</fullName>
    </submittedName>
</protein>
<dbReference type="PANTHER" id="PTHR30344">
    <property type="entry name" value="6-PHOSPHOGLUCONOLACTONASE-RELATED"/>
    <property type="match status" value="1"/>
</dbReference>
<dbReference type="RefSeq" id="WP_245861189.1">
    <property type="nucleotide sequence ID" value="NZ_PGFB01000001.1"/>
</dbReference>
<dbReference type="Proteomes" id="UP000230161">
    <property type="component" value="Unassembled WGS sequence"/>
</dbReference>
<organism evidence="2 3">
    <name type="scientific">Compostimonas suwonensis</name>
    <dbReference type="NCBI Taxonomy" id="1048394"/>
    <lineage>
        <taxon>Bacteria</taxon>
        <taxon>Bacillati</taxon>
        <taxon>Actinomycetota</taxon>
        <taxon>Actinomycetes</taxon>
        <taxon>Micrococcales</taxon>
        <taxon>Microbacteriaceae</taxon>
        <taxon>Compostimonas</taxon>
    </lineage>
</organism>
<comment type="caution">
    <text evidence="2">The sequence shown here is derived from an EMBL/GenBank/DDBJ whole genome shotgun (WGS) entry which is preliminary data.</text>
</comment>
<dbReference type="Gene3D" id="2.130.10.10">
    <property type="entry name" value="YVTN repeat-like/Quinoprotein amine dehydrogenase"/>
    <property type="match status" value="1"/>
</dbReference>
<dbReference type="GO" id="GO:0017057">
    <property type="term" value="F:6-phosphogluconolactonase activity"/>
    <property type="evidence" value="ECO:0007669"/>
    <property type="project" value="TreeGrafter"/>
</dbReference>
<name>A0A2M9C3L6_9MICO</name>
<dbReference type="Pfam" id="PF10282">
    <property type="entry name" value="Lactonase"/>
    <property type="match status" value="1"/>
</dbReference>
<evidence type="ECO:0000313" key="2">
    <source>
        <dbReference type="EMBL" id="PJJ65057.1"/>
    </source>
</evidence>
<reference evidence="2 3" key="1">
    <citation type="submission" date="2017-11" db="EMBL/GenBank/DDBJ databases">
        <title>Genomic Encyclopedia of Archaeal and Bacterial Type Strains, Phase II (KMG-II): From Individual Species to Whole Genera.</title>
        <authorList>
            <person name="Goeker M."/>
        </authorList>
    </citation>
    <scope>NUCLEOTIDE SEQUENCE [LARGE SCALE GENOMIC DNA]</scope>
    <source>
        <strain evidence="2 3">DSM 25625</strain>
    </source>
</reference>
<dbReference type="InterPro" id="IPR019405">
    <property type="entry name" value="Lactonase_7-beta_prop"/>
</dbReference>
<dbReference type="GO" id="GO:0016853">
    <property type="term" value="F:isomerase activity"/>
    <property type="evidence" value="ECO:0007669"/>
    <property type="project" value="UniProtKB-KW"/>
</dbReference>
<dbReference type="InterPro" id="IPR015943">
    <property type="entry name" value="WD40/YVTN_repeat-like_dom_sf"/>
</dbReference>
<dbReference type="InterPro" id="IPR050282">
    <property type="entry name" value="Cycloisomerase_2"/>
</dbReference>
<gene>
    <name evidence="2" type="ORF">CLV54_0082</name>
</gene>
<dbReference type="PANTHER" id="PTHR30344:SF1">
    <property type="entry name" value="6-PHOSPHOGLUCONOLACTONASE"/>
    <property type="match status" value="1"/>
</dbReference>